<dbReference type="PANTHER" id="PTHR11880:SF67">
    <property type="entry name" value="SMALL RIBOSOMAL SUBUNIT PROTEIN US19M"/>
    <property type="match status" value="1"/>
</dbReference>
<protein>
    <recommendedName>
        <fullName evidence="7">Small ribosomal subunit protein uS19m</fullName>
    </recommendedName>
    <alternativeName>
        <fullName evidence="6">30S ribosomal protein S19, chloroplastic</fullName>
    </alternativeName>
</protein>
<dbReference type="GO" id="GO:0003723">
    <property type="term" value="F:RNA binding"/>
    <property type="evidence" value="ECO:0007669"/>
    <property type="project" value="InterPro"/>
</dbReference>
<evidence type="ECO:0000256" key="9">
    <source>
        <dbReference type="SAM" id="MobiDB-lite"/>
    </source>
</evidence>
<dbReference type="SUPFAM" id="SSF54570">
    <property type="entry name" value="Ribosomal protein S19"/>
    <property type="match status" value="1"/>
</dbReference>
<accession>A0AAD8R6F6</accession>
<evidence type="ECO:0000313" key="11">
    <source>
        <dbReference type="Proteomes" id="UP001231189"/>
    </source>
</evidence>
<organism evidence="10 11">
    <name type="scientific">Lolium multiflorum</name>
    <name type="common">Italian ryegrass</name>
    <name type="synonym">Lolium perenne subsp. multiflorum</name>
    <dbReference type="NCBI Taxonomy" id="4521"/>
    <lineage>
        <taxon>Eukaryota</taxon>
        <taxon>Viridiplantae</taxon>
        <taxon>Streptophyta</taxon>
        <taxon>Embryophyta</taxon>
        <taxon>Tracheophyta</taxon>
        <taxon>Spermatophyta</taxon>
        <taxon>Magnoliopsida</taxon>
        <taxon>Liliopsida</taxon>
        <taxon>Poales</taxon>
        <taxon>Poaceae</taxon>
        <taxon>BOP clade</taxon>
        <taxon>Pooideae</taxon>
        <taxon>Poodae</taxon>
        <taxon>Poeae</taxon>
        <taxon>Poeae Chloroplast Group 2 (Poeae type)</taxon>
        <taxon>Loliodinae</taxon>
        <taxon>Loliinae</taxon>
        <taxon>Lolium</taxon>
    </lineage>
</organism>
<feature type="compositionally biased region" description="Low complexity" evidence="9">
    <location>
        <begin position="1"/>
        <end position="18"/>
    </location>
</feature>
<dbReference type="Gene3D" id="3.30.860.10">
    <property type="entry name" value="30s Ribosomal Protein S19, Chain A"/>
    <property type="match status" value="1"/>
</dbReference>
<feature type="region of interest" description="Disordered" evidence="9">
    <location>
        <begin position="1"/>
        <end position="62"/>
    </location>
</feature>
<comment type="caution">
    <text evidence="10">The sequence shown here is derived from an EMBL/GenBank/DDBJ whole genome shotgun (WGS) entry which is preliminary data.</text>
</comment>
<evidence type="ECO:0000256" key="6">
    <source>
        <dbReference type="ARBA" id="ARBA00035495"/>
    </source>
</evidence>
<evidence type="ECO:0000256" key="2">
    <source>
        <dbReference type="ARBA" id="ARBA00007345"/>
    </source>
</evidence>
<dbReference type="NCBIfam" id="TIGR01050">
    <property type="entry name" value="rpsS_bact"/>
    <property type="match status" value="1"/>
</dbReference>
<reference evidence="10" key="1">
    <citation type="submission" date="2023-07" db="EMBL/GenBank/DDBJ databases">
        <title>A chromosome-level genome assembly of Lolium multiflorum.</title>
        <authorList>
            <person name="Chen Y."/>
            <person name="Copetti D."/>
            <person name="Kolliker R."/>
            <person name="Studer B."/>
        </authorList>
    </citation>
    <scope>NUCLEOTIDE SEQUENCE</scope>
    <source>
        <strain evidence="10">02402/16</strain>
        <tissue evidence="10">Leaf</tissue>
    </source>
</reference>
<dbReference type="GO" id="GO:0003735">
    <property type="term" value="F:structural constituent of ribosome"/>
    <property type="evidence" value="ECO:0007669"/>
    <property type="project" value="InterPro"/>
</dbReference>
<keyword evidence="4" id="KW-0496">Mitochondrion</keyword>
<dbReference type="GO" id="GO:0006412">
    <property type="term" value="P:translation"/>
    <property type="evidence" value="ECO:0007669"/>
    <property type="project" value="InterPro"/>
</dbReference>
<dbReference type="InterPro" id="IPR002222">
    <property type="entry name" value="Ribosomal_uS19"/>
</dbReference>
<evidence type="ECO:0000256" key="5">
    <source>
        <dbReference type="ARBA" id="ARBA00023274"/>
    </source>
</evidence>
<dbReference type="FunFam" id="3.30.860.10:FF:000003">
    <property type="entry name" value="Ribosomal protein S19, mitochondrial"/>
    <property type="match status" value="1"/>
</dbReference>
<keyword evidence="11" id="KW-1185">Reference proteome</keyword>
<name>A0AAD8R6F6_LOLMU</name>
<dbReference type="InterPro" id="IPR020934">
    <property type="entry name" value="Ribosomal_uS19_CS"/>
</dbReference>
<evidence type="ECO:0000256" key="1">
    <source>
        <dbReference type="ARBA" id="ARBA00004173"/>
    </source>
</evidence>
<dbReference type="Proteomes" id="UP001231189">
    <property type="component" value="Unassembled WGS sequence"/>
</dbReference>
<dbReference type="EMBL" id="JAUUTY010000006">
    <property type="protein sequence ID" value="KAK1613874.1"/>
    <property type="molecule type" value="Genomic_DNA"/>
</dbReference>
<keyword evidence="5 8" id="KW-0687">Ribonucleoprotein</keyword>
<gene>
    <name evidence="10" type="ORF">QYE76_019391</name>
</gene>
<proteinExistence type="inferred from homology"/>
<dbReference type="Pfam" id="PF00203">
    <property type="entry name" value="Ribosomal_S19"/>
    <property type="match status" value="1"/>
</dbReference>
<dbReference type="PANTHER" id="PTHR11880">
    <property type="entry name" value="RIBOSOMAL PROTEIN S19P FAMILY MEMBER"/>
    <property type="match status" value="1"/>
</dbReference>
<keyword evidence="3 8" id="KW-0689">Ribosomal protein</keyword>
<dbReference type="InterPro" id="IPR005732">
    <property type="entry name" value="Ribosomal_uS19_bac-type"/>
</dbReference>
<dbReference type="AlphaFoldDB" id="A0AAD8R6F6"/>
<dbReference type="HAMAP" id="MF_00531">
    <property type="entry name" value="Ribosomal_uS19"/>
    <property type="match status" value="1"/>
</dbReference>
<dbReference type="GO" id="GO:0000028">
    <property type="term" value="P:ribosomal small subunit assembly"/>
    <property type="evidence" value="ECO:0007669"/>
    <property type="project" value="TreeGrafter"/>
</dbReference>
<evidence type="ECO:0000256" key="4">
    <source>
        <dbReference type="ARBA" id="ARBA00023128"/>
    </source>
</evidence>
<comment type="similarity">
    <text evidence="2 8">Belongs to the universal ribosomal protein uS19 family.</text>
</comment>
<comment type="subcellular location">
    <subcellularLocation>
        <location evidence="1">Mitochondrion</location>
    </subcellularLocation>
</comment>
<evidence type="ECO:0000256" key="3">
    <source>
        <dbReference type="ARBA" id="ARBA00022980"/>
    </source>
</evidence>
<evidence type="ECO:0000313" key="10">
    <source>
        <dbReference type="EMBL" id="KAK1613874.1"/>
    </source>
</evidence>
<dbReference type="PRINTS" id="PR00975">
    <property type="entry name" value="RIBOSOMALS19"/>
</dbReference>
<dbReference type="PROSITE" id="PS00323">
    <property type="entry name" value="RIBOSOMAL_S19"/>
    <property type="match status" value="1"/>
</dbReference>
<evidence type="ECO:0000256" key="8">
    <source>
        <dbReference type="RuleBase" id="RU003485"/>
    </source>
</evidence>
<dbReference type="GO" id="GO:0005763">
    <property type="term" value="C:mitochondrial small ribosomal subunit"/>
    <property type="evidence" value="ECO:0007669"/>
    <property type="project" value="TreeGrafter"/>
</dbReference>
<dbReference type="InterPro" id="IPR023575">
    <property type="entry name" value="Ribosomal_uS19_SF"/>
</dbReference>
<evidence type="ECO:0000256" key="7">
    <source>
        <dbReference type="ARBA" id="ARBA00044183"/>
    </source>
</evidence>
<sequence>MQQGRATAGPLPTAPATASHEESRLHLSLRRPHSGSPPRSTSHAAPIPAARPDPHHTPPLRQLRIGDVRTVLTPSKSAPPRLAVDLQPLLSLHPRTAPHRSTSPSSEMLRRITEVMGPRTVLRSIVTVQATKAQPSAPAQLSGFGAVTRAFSSRSLWKGAFVDAFLSRIKNNGGAMNGKKIWSRRSSILPEFVGSSVLIYNGKTHVRCKINEGKVGHKFGEFAFTRRRRPHRTTIAKGKQVKGKK</sequence>